<evidence type="ECO:0000259" key="7">
    <source>
        <dbReference type="Pfam" id="PF16355"/>
    </source>
</evidence>
<dbReference type="InterPro" id="IPR006102">
    <property type="entry name" value="Ig-like_GH2"/>
</dbReference>
<name>W7YHT1_9BACT</name>
<comment type="similarity">
    <text evidence="1">Belongs to the glycosyl hydrolase 2 family.</text>
</comment>
<comment type="caution">
    <text evidence="10">The sequence shown here is derived from an EMBL/GenBank/DDBJ whole genome shotgun (WGS) entry which is preliminary data.</text>
</comment>
<dbReference type="eggNOG" id="COG3250">
    <property type="taxonomic scope" value="Bacteria"/>
</dbReference>
<evidence type="ECO:0000256" key="1">
    <source>
        <dbReference type="ARBA" id="ARBA00007401"/>
    </source>
</evidence>
<keyword evidence="4" id="KW-0732">Signal</keyword>
<dbReference type="NCBIfam" id="NF041463">
    <property type="entry name" value="GalB"/>
    <property type="match status" value="1"/>
</dbReference>
<dbReference type="InterPro" id="IPR051913">
    <property type="entry name" value="GH2_Domain-Containing"/>
</dbReference>
<dbReference type="Gene3D" id="2.60.120.260">
    <property type="entry name" value="Galactose-binding domain-like"/>
    <property type="match status" value="1"/>
</dbReference>
<dbReference type="PROSITE" id="PS51257">
    <property type="entry name" value="PROKAR_LIPOPROTEIN"/>
    <property type="match status" value="1"/>
</dbReference>
<dbReference type="STRING" id="869213.GCA_000517085_01343"/>
<evidence type="ECO:0000313" key="11">
    <source>
        <dbReference type="Proteomes" id="UP000019402"/>
    </source>
</evidence>
<dbReference type="PROSITE" id="PS00608">
    <property type="entry name" value="GLYCOSYL_HYDROL_F2_2"/>
    <property type="match status" value="1"/>
</dbReference>
<gene>
    <name evidence="10" type="ORF">JCM21142_72729</name>
</gene>
<dbReference type="EMBL" id="BAMD01000036">
    <property type="protein sequence ID" value="GAF04036.1"/>
    <property type="molecule type" value="Genomic_DNA"/>
</dbReference>
<evidence type="ECO:0000256" key="2">
    <source>
        <dbReference type="ARBA" id="ARBA00022801"/>
    </source>
</evidence>
<dbReference type="GO" id="GO:0005975">
    <property type="term" value="P:carbohydrate metabolic process"/>
    <property type="evidence" value="ECO:0007669"/>
    <property type="project" value="InterPro"/>
</dbReference>
<feature type="domain" description="Beta-mannosidase-like galactose-binding" evidence="9">
    <location>
        <begin position="168"/>
        <end position="242"/>
    </location>
</feature>
<sequence>MRVKNRLSVLVLLMCCALFACQCSQLETASTRERILFNEDWKFYKYESVEQADSLIYDIRPAIGEVMDNKDADSRPTAPVQMETKQIVLKPWVLPTANKFIKDDANKHRRPHGNPGSDFAFVQADFDDSSWERVDLPQDWAIKGPFQVGWNSEVGGGMGRLPCNGVAWYRKKFLVPQSDHGKSIFLDIDGAMSYAMVWLNGSLIGGWPYGYNSWRLDLSDYLRFGEENQLAIRVDNPNHSARWYSGGGIYRNVWLTKTNKIHVGQWGTYITTSQVSEEKANVHVEVTIDNDLLENVSVACVTEIYPVDCNKQEVVPIGLLLQKVKIKGKQSATIKESVIIDHPQLWNPLPKGEAHLYQAITTVMQNGKILDVYETNFGIRKIEFDADTGVLINGEYIKLKGVNQHHDLGALGAAFNSRAAERQLEILRDMGCNAIRMAHNPPAPELLDLADRMGFVVIDEIFDSWEKKKTPHDFHLIFPEWSEPDARSFIRRDRNHPSVIIWSFGNEVGEQYDGKKGAKVGKRLYDILKEEDPSRPTITAMNFAKPYMELPAVADFIGLNYQGEGIRQDTFFNGVDRIRTKPQYDAFHQEFPNKVIISTETASAFSSRGVYLFPVTSKTSSYVRNGIGGDTNRQQVSSYELYAVDFGSSADKVFKSLETHPFVAGEFVWTGFDYLGEPTPYYLSRSCYSGIIDLAGFKKDRYYLYQAHWRDNYPMVHILPHWDWPDRVGKITPVHVFTSGDEVELFFNDKSLGKKKKKKYEYRLRWDNIIYEPGEIKAVAYKNGKVWAEERMKTTGEAAQLMAEVDRKVIKADGKDLAFISVKVCDKNDLLKVNALHRISFSMEGPGEIVATDNGDPTDMESFASTSRKAFSGRCLVVVKGIKGQEGTMVVKAESDGLKPARIIVRTEK</sequence>
<feature type="domain" description="Glycoside hydrolase family 2" evidence="8">
    <location>
        <begin position="802"/>
        <end position="903"/>
    </location>
</feature>
<reference evidence="10 11" key="1">
    <citation type="journal article" date="2014" name="Genome Announc.">
        <title>Draft Genome Sequence of Cytophaga fermentans JCM 21142T, a Facultative Anaerobe Isolated from Marine Mud.</title>
        <authorList>
            <person name="Starns D."/>
            <person name="Oshima K."/>
            <person name="Suda W."/>
            <person name="Iino T."/>
            <person name="Yuki M."/>
            <person name="Inoue J."/>
            <person name="Kitamura K."/>
            <person name="Iida T."/>
            <person name="Darby A."/>
            <person name="Hattori M."/>
            <person name="Ohkuma M."/>
        </authorList>
    </citation>
    <scope>NUCLEOTIDE SEQUENCE [LARGE SCALE GENOMIC DNA]</scope>
    <source>
        <strain evidence="10 11">JCM 21142</strain>
    </source>
</reference>
<dbReference type="Pfam" id="PF02836">
    <property type="entry name" value="Glyco_hydro_2_C"/>
    <property type="match status" value="1"/>
</dbReference>
<dbReference type="PANTHER" id="PTHR42732:SF1">
    <property type="entry name" value="BETA-MANNOSIDASE"/>
    <property type="match status" value="1"/>
</dbReference>
<evidence type="ECO:0000313" key="10">
    <source>
        <dbReference type="EMBL" id="GAF04036.1"/>
    </source>
</evidence>
<protein>
    <submittedName>
        <fullName evidence="10">Beta-galactosidase</fullName>
    </submittedName>
</protein>
<proteinExistence type="inferred from homology"/>
<organism evidence="10 11">
    <name type="scientific">Saccharicrinis fermentans DSM 9555 = JCM 21142</name>
    <dbReference type="NCBI Taxonomy" id="869213"/>
    <lineage>
        <taxon>Bacteria</taxon>
        <taxon>Pseudomonadati</taxon>
        <taxon>Bacteroidota</taxon>
        <taxon>Bacteroidia</taxon>
        <taxon>Marinilabiliales</taxon>
        <taxon>Marinilabiliaceae</taxon>
        <taxon>Saccharicrinis</taxon>
    </lineage>
</organism>
<dbReference type="Pfam" id="PF16355">
    <property type="entry name" value="DUF4982"/>
    <property type="match status" value="1"/>
</dbReference>
<dbReference type="AlphaFoldDB" id="W7YHT1"/>
<keyword evidence="11" id="KW-1185">Reference proteome</keyword>
<dbReference type="InterPro" id="IPR006103">
    <property type="entry name" value="Glyco_hydro_2_cat"/>
</dbReference>
<keyword evidence="3" id="KW-0326">Glycosidase</keyword>
<dbReference type="Pfam" id="PF18565">
    <property type="entry name" value="Glyco_hydro2_C5"/>
    <property type="match status" value="1"/>
</dbReference>
<dbReference type="Gene3D" id="3.20.20.80">
    <property type="entry name" value="Glycosidases"/>
    <property type="match status" value="1"/>
</dbReference>
<feature type="domain" description="DUF4982" evidence="7">
    <location>
        <begin position="729"/>
        <end position="788"/>
    </location>
</feature>
<dbReference type="InterPro" id="IPR023232">
    <property type="entry name" value="Glyco_hydro_2_AS"/>
</dbReference>
<evidence type="ECO:0000259" key="9">
    <source>
        <dbReference type="Pfam" id="PF22666"/>
    </source>
</evidence>
<dbReference type="InterPro" id="IPR054593">
    <property type="entry name" value="Beta-mannosidase-like_N2"/>
</dbReference>
<dbReference type="InterPro" id="IPR040605">
    <property type="entry name" value="Glyco_hydro2_dom5"/>
</dbReference>
<evidence type="ECO:0000259" key="8">
    <source>
        <dbReference type="Pfam" id="PF18565"/>
    </source>
</evidence>
<dbReference type="InterPro" id="IPR006101">
    <property type="entry name" value="Glyco_hydro_2"/>
</dbReference>
<dbReference type="PANTHER" id="PTHR42732">
    <property type="entry name" value="BETA-GALACTOSIDASE"/>
    <property type="match status" value="1"/>
</dbReference>
<feature type="chain" id="PRO_5004904288" evidence="4">
    <location>
        <begin position="21"/>
        <end position="909"/>
    </location>
</feature>
<evidence type="ECO:0000256" key="4">
    <source>
        <dbReference type="SAM" id="SignalP"/>
    </source>
</evidence>
<dbReference type="RefSeq" id="WP_027471195.1">
    <property type="nucleotide sequence ID" value="NZ_BAMD01000036.1"/>
</dbReference>
<evidence type="ECO:0000256" key="3">
    <source>
        <dbReference type="ARBA" id="ARBA00023295"/>
    </source>
</evidence>
<accession>W7YHT1</accession>
<dbReference type="PRINTS" id="PR00132">
    <property type="entry name" value="GLHYDRLASE2"/>
</dbReference>
<dbReference type="InterPro" id="IPR013783">
    <property type="entry name" value="Ig-like_fold"/>
</dbReference>
<feature type="signal peptide" evidence="4">
    <location>
        <begin position="1"/>
        <end position="20"/>
    </location>
</feature>
<dbReference type="InterPro" id="IPR032311">
    <property type="entry name" value="DUF4982"/>
</dbReference>
<dbReference type="Pfam" id="PF00703">
    <property type="entry name" value="Glyco_hydro_2"/>
    <property type="match status" value="1"/>
</dbReference>
<dbReference type="SUPFAM" id="SSF51445">
    <property type="entry name" value="(Trans)glycosidases"/>
    <property type="match status" value="1"/>
</dbReference>
<keyword evidence="2" id="KW-0378">Hydrolase</keyword>
<dbReference type="InterPro" id="IPR017853">
    <property type="entry name" value="GH"/>
</dbReference>
<dbReference type="GO" id="GO:0004553">
    <property type="term" value="F:hydrolase activity, hydrolyzing O-glycosyl compounds"/>
    <property type="evidence" value="ECO:0007669"/>
    <property type="project" value="InterPro"/>
</dbReference>
<dbReference type="InterPro" id="IPR008979">
    <property type="entry name" value="Galactose-bd-like_sf"/>
</dbReference>
<feature type="domain" description="Glycoside hydrolase family 2 catalytic" evidence="6">
    <location>
        <begin position="388"/>
        <end position="548"/>
    </location>
</feature>
<dbReference type="SUPFAM" id="SSF49785">
    <property type="entry name" value="Galactose-binding domain-like"/>
    <property type="match status" value="1"/>
</dbReference>
<dbReference type="InterPro" id="IPR036156">
    <property type="entry name" value="Beta-gal/glucu_dom_sf"/>
</dbReference>
<dbReference type="InterPro" id="IPR048229">
    <property type="entry name" value="GalB-like"/>
</dbReference>
<dbReference type="OrthoDB" id="9801077at2"/>
<dbReference type="Pfam" id="PF22666">
    <property type="entry name" value="Glyco_hydro_2_N2"/>
    <property type="match status" value="1"/>
</dbReference>
<evidence type="ECO:0000259" key="6">
    <source>
        <dbReference type="Pfam" id="PF02836"/>
    </source>
</evidence>
<dbReference type="SUPFAM" id="SSF49303">
    <property type="entry name" value="beta-Galactosidase/glucuronidase domain"/>
    <property type="match status" value="1"/>
</dbReference>
<evidence type="ECO:0000259" key="5">
    <source>
        <dbReference type="Pfam" id="PF00703"/>
    </source>
</evidence>
<feature type="domain" description="Glycoside hydrolase family 2 immunoglobulin-like beta-sandwich" evidence="5">
    <location>
        <begin position="268"/>
        <end position="380"/>
    </location>
</feature>
<dbReference type="Proteomes" id="UP000019402">
    <property type="component" value="Unassembled WGS sequence"/>
</dbReference>
<dbReference type="Gene3D" id="2.60.40.10">
    <property type="entry name" value="Immunoglobulins"/>
    <property type="match status" value="3"/>
</dbReference>